<evidence type="ECO:0000256" key="3">
    <source>
        <dbReference type="ARBA" id="ARBA00022683"/>
    </source>
</evidence>
<reference evidence="5 6" key="1">
    <citation type="submission" date="2016-10" db="EMBL/GenBank/DDBJ databases">
        <authorList>
            <person name="Varghese N."/>
            <person name="Submissions S."/>
        </authorList>
    </citation>
    <scope>NUCLEOTIDE SEQUENCE [LARGE SCALE GENOMIC DNA]</scope>
    <source>
        <strain evidence="5 6">ATCC 19403</strain>
    </source>
</reference>
<evidence type="ECO:0000313" key="6">
    <source>
        <dbReference type="Proteomes" id="UP000198970"/>
    </source>
</evidence>
<comment type="subcellular location">
    <subcellularLocation>
        <location evidence="1">Cytoplasm</location>
    </subcellularLocation>
</comment>
<dbReference type="PROSITE" id="PS51350">
    <property type="entry name" value="PTS_HPR_DOM"/>
    <property type="match status" value="1"/>
</dbReference>
<dbReference type="Pfam" id="PF00381">
    <property type="entry name" value="PTS-HPr"/>
    <property type="match status" value="1"/>
</dbReference>
<accession>A0ABY1CD31</accession>
<dbReference type="PANTHER" id="PTHR33705:SF2">
    <property type="entry name" value="PHOSPHOCARRIER PROTEIN NPR"/>
    <property type="match status" value="1"/>
</dbReference>
<feature type="domain" description="HPr" evidence="4">
    <location>
        <begin position="1"/>
        <end position="85"/>
    </location>
</feature>
<dbReference type="CDD" id="cd00367">
    <property type="entry name" value="PTS-HPr_like"/>
    <property type="match status" value="1"/>
</dbReference>
<dbReference type="EMBL" id="LT630003">
    <property type="protein sequence ID" value="SET94888.1"/>
    <property type="molecule type" value="Genomic_DNA"/>
</dbReference>
<dbReference type="PANTHER" id="PTHR33705">
    <property type="entry name" value="PHOSPHOCARRIER PROTEIN HPR"/>
    <property type="match status" value="1"/>
</dbReference>
<dbReference type="Proteomes" id="UP000198970">
    <property type="component" value="Chromosome I"/>
</dbReference>
<proteinExistence type="predicted"/>
<dbReference type="NCBIfam" id="TIGR01003">
    <property type="entry name" value="PTS_HPr_family"/>
    <property type="match status" value="1"/>
</dbReference>
<dbReference type="PRINTS" id="PR00107">
    <property type="entry name" value="PHOSPHOCPHPR"/>
</dbReference>
<evidence type="ECO:0000313" key="5">
    <source>
        <dbReference type="EMBL" id="SET94888.1"/>
    </source>
</evidence>
<evidence type="ECO:0000256" key="2">
    <source>
        <dbReference type="ARBA" id="ARBA00022490"/>
    </source>
</evidence>
<dbReference type="InterPro" id="IPR050399">
    <property type="entry name" value="HPr"/>
</dbReference>
<sequence length="85" mass="9257">MKTIAYTIKDELGIHARPAGLLTKLAKNFKSKAMIGKPEKMVEASNIIGIMSLGIRQGEEITVTFEGEDEAEAAATMEKFLSDNL</sequence>
<dbReference type="InterPro" id="IPR000032">
    <property type="entry name" value="HPr-like"/>
</dbReference>
<keyword evidence="6" id="KW-1185">Reference proteome</keyword>
<evidence type="ECO:0000259" key="4">
    <source>
        <dbReference type="PROSITE" id="PS51350"/>
    </source>
</evidence>
<gene>
    <name evidence="5" type="ORF">SAMN02745906_3307</name>
</gene>
<organism evidence="5 6">
    <name type="scientific">Lacrimispora sphenoides JCM 1415</name>
    <dbReference type="NCBI Taxonomy" id="1297793"/>
    <lineage>
        <taxon>Bacteria</taxon>
        <taxon>Bacillati</taxon>
        <taxon>Bacillota</taxon>
        <taxon>Clostridia</taxon>
        <taxon>Lachnospirales</taxon>
        <taxon>Lachnospiraceae</taxon>
        <taxon>Lacrimispora</taxon>
    </lineage>
</organism>
<dbReference type="RefSeq" id="WP_100042939.1">
    <property type="nucleotide sequence ID" value="NZ_LT630003.1"/>
</dbReference>
<keyword evidence="3" id="KW-0598">Phosphotransferase system</keyword>
<dbReference type="SUPFAM" id="SSF55594">
    <property type="entry name" value="HPr-like"/>
    <property type="match status" value="1"/>
</dbReference>
<name>A0ABY1CD31_9FIRM</name>
<keyword evidence="2" id="KW-0963">Cytoplasm</keyword>
<dbReference type="InterPro" id="IPR035895">
    <property type="entry name" value="HPr-like_sf"/>
</dbReference>
<protein>
    <submittedName>
        <fullName evidence="5">Phosphocarrier protein</fullName>
    </submittedName>
</protein>
<evidence type="ECO:0000256" key="1">
    <source>
        <dbReference type="ARBA" id="ARBA00004496"/>
    </source>
</evidence>
<dbReference type="Gene3D" id="3.30.1340.10">
    <property type="entry name" value="HPr-like"/>
    <property type="match status" value="1"/>
</dbReference>